<protein>
    <submittedName>
        <fullName evidence="1">Uncharacterized protein</fullName>
    </submittedName>
</protein>
<dbReference type="OrthoDB" id="5369347at2759"/>
<accession>X0MD78</accession>
<proteinExistence type="predicted"/>
<dbReference type="Proteomes" id="UP000030701">
    <property type="component" value="Unassembled WGS sequence"/>
</dbReference>
<dbReference type="HOGENOM" id="CLU_2184079_0_0_1"/>
<sequence length="109" mass="12381">MTIQPADKSREVSKGLIYSQFYNLIKIPFDAAKQYPFQNHQLEKIALDPSYIANYERSTRGSHANQASLSLAYRLSKLRLRGSSRRSGLGEAAQPYPLTFRFFGTYASI</sequence>
<gene>
    <name evidence="1" type="ORF">FOTG_13377</name>
</gene>
<reference evidence="1" key="1">
    <citation type="submission" date="2011-11" db="EMBL/GenBank/DDBJ databases">
        <title>The Genome Sequence of Fusarium oxysporum Cotton.</title>
        <authorList>
            <consortium name="The Broad Institute Genome Sequencing Platform"/>
            <person name="Ma L.-J."/>
            <person name="Gale L.R."/>
            <person name="Schwartz D.C."/>
            <person name="Zhou S."/>
            <person name="Corby-Kistler H."/>
            <person name="Young S.K."/>
            <person name="Zeng Q."/>
            <person name="Gargeya S."/>
            <person name="Fitzgerald M."/>
            <person name="Haas B."/>
            <person name="Abouelleil A."/>
            <person name="Alvarado L."/>
            <person name="Arachchi H.M."/>
            <person name="Berlin A."/>
            <person name="Brown A."/>
            <person name="Chapman S.B."/>
            <person name="Chen Z."/>
            <person name="Dunbar C."/>
            <person name="Freedman E."/>
            <person name="Gearin G."/>
            <person name="Goldberg J."/>
            <person name="Griggs A."/>
            <person name="Gujja S."/>
            <person name="Heiman D."/>
            <person name="Howarth C."/>
            <person name="Larson L."/>
            <person name="Lui A."/>
            <person name="MacDonald P.J.P."/>
            <person name="Montmayeur A."/>
            <person name="Murphy C."/>
            <person name="Neiman D."/>
            <person name="Pearson M."/>
            <person name="Priest M."/>
            <person name="Roberts A."/>
            <person name="Saif S."/>
            <person name="Shea T."/>
            <person name="Shenoy N."/>
            <person name="Sisk P."/>
            <person name="Stolte C."/>
            <person name="Sykes S."/>
            <person name="Wortman J."/>
            <person name="Nusbaum C."/>
            <person name="Birren B."/>
        </authorList>
    </citation>
    <scope>NUCLEOTIDE SEQUENCE [LARGE SCALE GENOMIC DNA]</scope>
    <source>
        <strain evidence="1">25433</strain>
    </source>
</reference>
<evidence type="ECO:0000313" key="1">
    <source>
        <dbReference type="EMBL" id="EXM18560.1"/>
    </source>
</evidence>
<organism evidence="1">
    <name type="scientific">Fusarium oxysporum f. sp. vasinfectum 25433</name>
    <dbReference type="NCBI Taxonomy" id="1089449"/>
    <lineage>
        <taxon>Eukaryota</taxon>
        <taxon>Fungi</taxon>
        <taxon>Dikarya</taxon>
        <taxon>Ascomycota</taxon>
        <taxon>Pezizomycotina</taxon>
        <taxon>Sordariomycetes</taxon>
        <taxon>Hypocreomycetidae</taxon>
        <taxon>Hypocreales</taxon>
        <taxon>Nectriaceae</taxon>
        <taxon>Fusarium</taxon>
        <taxon>Fusarium oxysporum species complex</taxon>
    </lineage>
</organism>
<dbReference type="EMBL" id="JH657972">
    <property type="protein sequence ID" value="EXM18560.1"/>
    <property type="molecule type" value="Genomic_DNA"/>
</dbReference>
<name>X0MD78_FUSOX</name>
<reference evidence="1" key="2">
    <citation type="submission" date="2012-05" db="EMBL/GenBank/DDBJ databases">
        <title>The Genome Annotation of Fusarium oxysporum Cotton.</title>
        <authorList>
            <consortium name="The Broad Institute Genomics Platform"/>
            <person name="Ma L.-J."/>
            <person name="Corby-Kistler H."/>
            <person name="Broz K."/>
            <person name="Gale L.R."/>
            <person name="Jonkers W."/>
            <person name="O'Donnell K."/>
            <person name="Ploetz R."/>
            <person name="Steinberg C."/>
            <person name="Schwartz D.C."/>
            <person name="VanEtten H."/>
            <person name="Zhou S."/>
            <person name="Young S.K."/>
            <person name="Zeng Q."/>
            <person name="Gargeya S."/>
            <person name="Fitzgerald M."/>
            <person name="Abouelleil A."/>
            <person name="Alvarado L."/>
            <person name="Chapman S.B."/>
            <person name="Gainer-Dewar J."/>
            <person name="Goldberg J."/>
            <person name="Griggs A."/>
            <person name="Gujja S."/>
            <person name="Hansen M."/>
            <person name="Howarth C."/>
            <person name="Imamovic A."/>
            <person name="Ireland A."/>
            <person name="Larimer J."/>
            <person name="McCowan C."/>
            <person name="Murphy C."/>
            <person name="Pearson M."/>
            <person name="Poon T.W."/>
            <person name="Priest M."/>
            <person name="Roberts A."/>
            <person name="Saif S."/>
            <person name="Shea T."/>
            <person name="Sykes S."/>
            <person name="Wortman J."/>
            <person name="Nusbaum C."/>
            <person name="Birren B."/>
        </authorList>
    </citation>
    <scope>NUCLEOTIDE SEQUENCE</scope>
    <source>
        <strain evidence="1">25433</strain>
    </source>
</reference>
<dbReference type="AlphaFoldDB" id="X0MD78"/>